<dbReference type="GO" id="GO:0003677">
    <property type="term" value="F:DNA binding"/>
    <property type="evidence" value="ECO:0007669"/>
    <property type="project" value="UniProtKB-KW"/>
</dbReference>
<dbReference type="Pfam" id="PF09856">
    <property type="entry name" value="ScfRs"/>
    <property type="match status" value="1"/>
</dbReference>
<dbReference type="PANTHER" id="PTHR46797:SF23">
    <property type="entry name" value="HTH-TYPE TRANSCRIPTIONAL REGULATOR SUTR"/>
    <property type="match status" value="1"/>
</dbReference>
<feature type="domain" description="HTH cro/C1-type" evidence="5">
    <location>
        <begin position="34"/>
        <end position="88"/>
    </location>
</feature>
<evidence type="ECO:0000256" key="4">
    <source>
        <dbReference type="ARBA" id="ARBA00023163"/>
    </source>
</evidence>
<keyword evidence="7" id="KW-1185">Reference proteome</keyword>
<dbReference type="GO" id="GO:0003700">
    <property type="term" value="F:DNA-binding transcription factor activity"/>
    <property type="evidence" value="ECO:0007669"/>
    <property type="project" value="TreeGrafter"/>
</dbReference>
<dbReference type="InterPro" id="IPR001387">
    <property type="entry name" value="Cro/C1-type_HTH"/>
</dbReference>
<dbReference type="EMBL" id="SLWW01000015">
    <property type="protein sequence ID" value="TCO69462.1"/>
    <property type="molecule type" value="Genomic_DNA"/>
</dbReference>
<dbReference type="InterPro" id="IPR026281">
    <property type="entry name" value="HTH_RamB"/>
</dbReference>
<accession>A0A4R2KB71</accession>
<dbReference type="InterPro" id="IPR050807">
    <property type="entry name" value="TransReg_Diox_bact_type"/>
</dbReference>
<dbReference type="PANTHER" id="PTHR46797">
    <property type="entry name" value="HTH-TYPE TRANSCRIPTIONAL REGULATOR"/>
    <property type="match status" value="1"/>
</dbReference>
<dbReference type="GO" id="GO:0005829">
    <property type="term" value="C:cytosol"/>
    <property type="evidence" value="ECO:0007669"/>
    <property type="project" value="TreeGrafter"/>
</dbReference>
<sequence length="494" mass="53655">METTENAKSCKGVCALCEGCEGAAMKKAYLGGRLRKLREARGLTQAALAAQLDISPSYLNQIERNQRPLTVQVLLKINAAFGLDIQLFSEEGDARLLAELREAVQGGEPAVGLSDLRDLVDNAPALARRFIALHRRAREAEDRAAALALAQGAPDAMPTPAPFEEVRDFFYDNRNFFDGLDAMAEGLVDAAHISLSDPLPGLAARLRNRHNITLRKDDEETGDLRRIDPARRELVLSGGLSPGQMAFQAATQIGLIEAEDEIGRLVAGAAFSGDEARRLARIGLANYFAGAVLMPYGAFWRAAEGAGYDIDWLGHRFGTGFEATCHRLSCLQRPGAQGVPFFFLRVDRAGNISKRQSATDFHFSKVGGSCPLWRVHSAFDHPGDILTQIAEMPEGRRYFWVTRTVRSRRGRYGSPGKEFAVALGCDIAHASRLVYSKGLDLADPAAVTPIGAGCKVCPREGCSQRAFPMLGRPLTVDPSRAQFAPYAQAAAQRS</sequence>
<dbReference type="PIRSF" id="PIRSF019251">
    <property type="entry name" value="Rv0465c"/>
    <property type="match status" value="1"/>
</dbReference>
<dbReference type="Pfam" id="PF06114">
    <property type="entry name" value="Peptidase_M78"/>
    <property type="match status" value="1"/>
</dbReference>
<evidence type="ECO:0000256" key="1">
    <source>
        <dbReference type="ARBA" id="ARBA00007227"/>
    </source>
</evidence>
<protein>
    <recommendedName>
        <fullName evidence="5">HTH cro/C1-type domain-containing protein</fullName>
    </recommendedName>
</protein>
<dbReference type="CDD" id="cd00093">
    <property type="entry name" value="HTH_XRE"/>
    <property type="match status" value="1"/>
</dbReference>
<gene>
    <name evidence="6" type="ORF">EV655_11596</name>
</gene>
<dbReference type="InterPro" id="IPR010359">
    <property type="entry name" value="IrrE_HExxH"/>
</dbReference>
<comment type="caution">
    <text evidence="6">The sequence shown here is derived from an EMBL/GenBank/DDBJ whole genome shotgun (WGS) entry which is preliminary data.</text>
</comment>
<dbReference type="InterPro" id="IPR018653">
    <property type="entry name" value="ScfR_C"/>
</dbReference>
<dbReference type="Gene3D" id="1.10.260.40">
    <property type="entry name" value="lambda repressor-like DNA-binding domains"/>
    <property type="match status" value="1"/>
</dbReference>
<dbReference type="SMART" id="SM00530">
    <property type="entry name" value="HTH_XRE"/>
    <property type="match status" value="1"/>
</dbReference>
<reference evidence="6 7" key="1">
    <citation type="submission" date="2019-03" db="EMBL/GenBank/DDBJ databases">
        <title>Genomic Encyclopedia of Type Strains, Phase IV (KMG-IV): sequencing the most valuable type-strain genomes for metagenomic binning, comparative biology and taxonomic classification.</title>
        <authorList>
            <person name="Goeker M."/>
        </authorList>
    </citation>
    <scope>NUCLEOTIDE SEQUENCE [LARGE SCALE GENOMIC DNA]</scope>
    <source>
        <strain evidence="6 7">DSM 4868</strain>
    </source>
</reference>
<evidence type="ECO:0000313" key="7">
    <source>
        <dbReference type="Proteomes" id="UP000295142"/>
    </source>
</evidence>
<keyword evidence="3" id="KW-0238">DNA-binding</keyword>
<organism evidence="6 7">
    <name type="scientific">Rhodovulum euryhalinum</name>
    <dbReference type="NCBI Taxonomy" id="35805"/>
    <lineage>
        <taxon>Bacteria</taxon>
        <taxon>Pseudomonadati</taxon>
        <taxon>Pseudomonadota</taxon>
        <taxon>Alphaproteobacteria</taxon>
        <taxon>Rhodobacterales</taxon>
        <taxon>Paracoccaceae</taxon>
        <taxon>Rhodovulum</taxon>
    </lineage>
</organism>
<evidence type="ECO:0000256" key="3">
    <source>
        <dbReference type="ARBA" id="ARBA00023125"/>
    </source>
</evidence>
<dbReference type="SUPFAM" id="SSF47413">
    <property type="entry name" value="lambda repressor-like DNA-binding domains"/>
    <property type="match status" value="1"/>
</dbReference>
<dbReference type="Proteomes" id="UP000295142">
    <property type="component" value="Unassembled WGS sequence"/>
</dbReference>
<keyword evidence="4" id="KW-0804">Transcription</keyword>
<dbReference type="InterPro" id="IPR010982">
    <property type="entry name" value="Lambda_DNA-bd_dom_sf"/>
</dbReference>
<dbReference type="Pfam" id="PF01381">
    <property type="entry name" value="HTH_3"/>
    <property type="match status" value="1"/>
</dbReference>
<comment type="similarity">
    <text evidence="1">Belongs to the short-chain fatty acyl-CoA assimilation regulator (ScfR) family.</text>
</comment>
<dbReference type="PROSITE" id="PS50943">
    <property type="entry name" value="HTH_CROC1"/>
    <property type="match status" value="1"/>
</dbReference>
<evidence type="ECO:0000313" key="6">
    <source>
        <dbReference type="EMBL" id="TCO69462.1"/>
    </source>
</evidence>
<name>A0A4R2KB71_9RHOB</name>
<proteinExistence type="inferred from homology"/>
<evidence type="ECO:0000256" key="2">
    <source>
        <dbReference type="ARBA" id="ARBA00023015"/>
    </source>
</evidence>
<dbReference type="AlphaFoldDB" id="A0A4R2KB71"/>
<evidence type="ECO:0000259" key="5">
    <source>
        <dbReference type="PROSITE" id="PS50943"/>
    </source>
</evidence>
<keyword evidence="2" id="KW-0805">Transcription regulation</keyword>